<evidence type="ECO:0000313" key="1">
    <source>
        <dbReference type="EMBL" id="CDI97813.1"/>
    </source>
</evidence>
<protein>
    <submittedName>
        <fullName evidence="1">Expressed protein</fullName>
    </submittedName>
</protein>
<evidence type="ECO:0000313" key="2">
    <source>
        <dbReference type="Proteomes" id="UP000017246"/>
    </source>
</evidence>
<proteinExistence type="predicted"/>
<gene>
    <name evidence="1" type="ORF">EmuJ_000161800</name>
</gene>
<reference evidence="1" key="2">
    <citation type="submission" date="2015-11" db="EMBL/GenBank/DDBJ databases">
        <authorList>
            <person name="Zhang Y."/>
            <person name="Guo Z."/>
        </authorList>
    </citation>
    <scope>NUCLEOTIDE SEQUENCE</scope>
</reference>
<sequence>MHLLSSLAFSFLSATHRPLRESVNSPPPSTPPKKAYVYLLTSEMFEAIQLCNTPTYLPTYLFRPLYFLIFRKDG</sequence>
<dbReference type="EMBL" id="LN902846">
    <property type="protein sequence ID" value="CDI97813.1"/>
    <property type="molecule type" value="Genomic_DNA"/>
</dbReference>
<dbReference type="AlphaFoldDB" id="A0A087W054"/>
<organism evidence="1 2">
    <name type="scientific">Echinococcus multilocularis</name>
    <name type="common">Fox tapeworm</name>
    <dbReference type="NCBI Taxonomy" id="6211"/>
    <lineage>
        <taxon>Eukaryota</taxon>
        <taxon>Metazoa</taxon>
        <taxon>Spiralia</taxon>
        <taxon>Lophotrochozoa</taxon>
        <taxon>Platyhelminthes</taxon>
        <taxon>Cestoda</taxon>
        <taxon>Eucestoda</taxon>
        <taxon>Cyclophyllidea</taxon>
        <taxon>Taeniidae</taxon>
        <taxon>Echinococcus</taxon>
    </lineage>
</organism>
<name>A0A087W054_ECHMU</name>
<keyword evidence="2" id="KW-1185">Reference proteome</keyword>
<reference evidence="1" key="1">
    <citation type="journal article" date="2013" name="Nature">
        <title>The genomes of four tapeworm species reveal adaptations to parasitism.</title>
        <authorList>
            <person name="Tsai I.J."/>
            <person name="Zarowiecki M."/>
            <person name="Holroyd N."/>
            <person name="Garciarrubio A."/>
            <person name="Sanchez-Flores A."/>
            <person name="Brooks K.L."/>
            <person name="Tracey A."/>
            <person name="Bobes R.J."/>
            <person name="Fragoso G."/>
            <person name="Sciutto E."/>
            <person name="Aslett M."/>
            <person name="Beasley H."/>
            <person name="Bennett H.M."/>
            <person name="Cai J."/>
            <person name="Camicia F."/>
            <person name="Clark R."/>
            <person name="Cucher M."/>
            <person name="De Silva N."/>
            <person name="Day T.A."/>
            <person name="Deplazes P."/>
            <person name="Estrada K."/>
            <person name="Fernandez C."/>
            <person name="Holland P.W."/>
            <person name="Hou J."/>
            <person name="Hu S."/>
            <person name="Huckvale T."/>
            <person name="Hung S.S."/>
            <person name="Kamenetzky L."/>
            <person name="Keane J.A."/>
            <person name="Kiss F."/>
            <person name="Koziol U."/>
            <person name="Lambert O."/>
            <person name="Liu K."/>
            <person name="Luo X."/>
            <person name="Luo Y."/>
            <person name="Macchiaroli N."/>
            <person name="Nichol S."/>
            <person name="Paps J."/>
            <person name="Parkinson J."/>
            <person name="Pouchkina-Stantcheva N."/>
            <person name="Riddiford N."/>
            <person name="Rosenzvit M."/>
            <person name="Salinas G."/>
            <person name="Wasmuth J.D."/>
            <person name="Zamanian M."/>
            <person name="Zheng Y."/>
            <person name="Cai X."/>
            <person name="Soberon X."/>
            <person name="Olson P.D."/>
            <person name="Laclette J.P."/>
            <person name="Brehm K."/>
            <person name="Berriman M."/>
            <person name="Garciarrubio A."/>
            <person name="Bobes R.J."/>
            <person name="Fragoso G."/>
            <person name="Sanchez-Flores A."/>
            <person name="Estrada K."/>
            <person name="Cevallos M.A."/>
            <person name="Morett E."/>
            <person name="Gonzalez V."/>
            <person name="Portillo T."/>
            <person name="Ochoa-Leyva A."/>
            <person name="Jose M.V."/>
            <person name="Sciutto E."/>
            <person name="Landa A."/>
            <person name="Jimenez L."/>
            <person name="Valdes V."/>
            <person name="Carrero J.C."/>
            <person name="Larralde C."/>
            <person name="Morales-Montor J."/>
            <person name="Limon-Lason J."/>
            <person name="Soberon X."/>
            <person name="Laclette J.P."/>
        </authorList>
    </citation>
    <scope>NUCLEOTIDE SEQUENCE [LARGE SCALE GENOMIC DNA]</scope>
</reference>
<accession>A0A087W054</accession>
<dbReference type="Proteomes" id="UP000017246">
    <property type="component" value="Unassembled WGS sequence"/>
</dbReference>